<dbReference type="EMBL" id="JAMDLW010000008">
    <property type="protein sequence ID" value="MCY9519426.1"/>
    <property type="molecule type" value="Genomic_DNA"/>
</dbReference>
<keyword evidence="2" id="KW-1185">Reference proteome</keyword>
<dbReference type="RefSeq" id="WP_254912248.1">
    <property type="nucleotide sequence ID" value="NZ_JAMDLV010000015.1"/>
</dbReference>
<sequence>MSERNIYILLTDTGTLLSKMIKMYTRAPLNHVSIAFDADLREIYSFGRRDAANPFAGGFVKEQVHGSLIRTDGRPTLCALYRCSVTSGIYDQIRKRVQHMEESKEQYKYNFLGLFGIPFNLHIERENAYFCSQFVAALFQDSGMKLIDKSAALVTPDDFRKSKSLQLVFKGDLRNKVTHRGEAVCHPYQTAQMIS</sequence>
<comment type="caution">
    <text evidence="1">The sequence shown here is derived from an EMBL/GenBank/DDBJ whole genome shotgun (WGS) entry which is preliminary data.</text>
</comment>
<gene>
    <name evidence="1" type="ORF">M5X09_06980</name>
</gene>
<accession>A0ABT4DPZ9</accession>
<dbReference type="Proteomes" id="UP001207626">
    <property type="component" value="Unassembled WGS sequence"/>
</dbReference>
<reference evidence="1 2" key="1">
    <citation type="submission" date="2022-05" db="EMBL/GenBank/DDBJ databases">
        <title>Genome Sequencing of Bee-Associated Microbes.</title>
        <authorList>
            <person name="Dunlap C."/>
        </authorList>
    </citation>
    <scope>NUCLEOTIDE SEQUENCE [LARGE SCALE GENOMIC DNA]</scope>
    <source>
        <strain evidence="1 2">NRRL NRS-1438</strain>
    </source>
</reference>
<proteinExistence type="predicted"/>
<dbReference type="InterPro" id="IPR038765">
    <property type="entry name" value="Papain-like_cys_pep_sf"/>
</dbReference>
<name>A0ABT4DPZ9_9BACL</name>
<organism evidence="1 2">
    <name type="scientific">Paenibacillus apiarius</name>
    <dbReference type="NCBI Taxonomy" id="46240"/>
    <lineage>
        <taxon>Bacteria</taxon>
        <taxon>Bacillati</taxon>
        <taxon>Bacillota</taxon>
        <taxon>Bacilli</taxon>
        <taxon>Bacillales</taxon>
        <taxon>Paenibacillaceae</taxon>
        <taxon>Paenibacillus</taxon>
    </lineage>
</organism>
<dbReference type="Gene3D" id="3.90.1720.10">
    <property type="entry name" value="endopeptidase domain like (from Nostoc punctiforme)"/>
    <property type="match status" value="1"/>
</dbReference>
<evidence type="ECO:0000313" key="2">
    <source>
        <dbReference type="Proteomes" id="UP001207626"/>
    </source>
</evidence>
<dbReference type="SUPFAM" id="SSF54001">
    <property type="entry name" value="Cysteine proteinases"/>
    <property type="match status" value="1"/>
</dbReference>
<evidence type="ECO:0000313" key="1">
    <source>
        <dbReference type="EMBL" id="MCY9519426.1"/>
    </source>
</evidence>
<protein>
    <submittedName>
        <fullName evidence="1">Uncharacterized protein</fullName>
    </submittedName>
</protein>